<comment type="caution">
    <text evidence="1">The sequence shown here is derived from an EMBL/GenBank/DDBJ whole genome shotgun (WGS) entry which is preliminary data.</text>
</comment>
<dbReference type="Proteomes" id="UP001062846">
    <property type="component" value="Chromosome 8"/>
</dbReference>
<accession>A0ACC0MLS5</accession>
<protein>
    <submittedName>
        <fullName evidence="1">Uncharacterized protein</fullName>
    </submittedName>
</protein>
<reference evidence="1" key="1">
    <citation type="submission" date="2022-02" db="EMBL/GenBank/DDBJ databases">
        <title>Plant Genome Project.</title>
        <authorList>
            <person name="Zhang R.-G."/>
        </authorList>
    </citation>
    <scope>NUCLEOTIDE SEQUENCE</scope>
    <source>
        <strain evidence="1">AT1</strain>
    </source>
</reference>
<name>A0ACC0MLS5_RHOML</name>
<dbReference type="EMBL" id="CM046395">
    <property type="protein sequence ID" value="KAI8541521.1"/>
    <property type="molecule type" value="Genomic_DNA"/>
</dbReference>
<sequence length="352" mass="38837">MSDAAVSDHEGDEVSIYLRARMGDGGCNWYLIKTNSDTSKDYKPVPPVFAREPNRRRRGACVALGSVIHSLGGEEDPPGYVRCSPGTNLLRCNPLSDGYYIDTASPESGWKKLPHSTITPRAYPYAFTTNGKIYVLGVTSCIRSKPTLMPEVYNTLNDEEGWRVLADPKNVPGSQIGGHGVIDGGKRVVVHFRDEPHLYGYDVEADSWDIHRENIFHLDSDSGASATVDGVYYFLDDREPGVMFGIEVGTNASKMGPPKRVALAWQPKDYEWIPQPYDSIVPRTRLISVGKGRLAAVYNYARIEAGDLHFHCSTMQMTRLTNACGETVFMADPLCYSNVVVSGLFLEACIAV</sequence>
<keyword evidence="2" id="KW-1185">Reference proteome</keyword>
<proteinExistence type="predicted"/>
<evidence type="ECO:0000313" key="1">
    <source>
        <dbReference type="EMBL" id="KAI8541521.1"/>
    </source>
</evidence>
<gene>
    <name evidence="1" type="ORF">RHMOL_Rhmol08G0067700</name>
</gene>
<organism evidence="1 2">
    <name type="scientific">Rhododendron molle</name>
    <name type="common">Chinese azalea</name>
    <name type="synonym">Azalea mollis</name>
    <dbReference type="NCBI Taxonomy" id="49168"/>
    <lineage>
        <taxon>Eukaryota</taxon>
        <taxon>Viridiplantae</taxon>
        <taxon>Streptophyta</taxon>
        <taxon>Embryophyta</taxon>
        <taxon>Tracheophyta</taxon>
        <taxon>Spermatophyta</taxon>
        <taxon>Magnoliopsida</taxon>
        <taxon>eudicotyledons</taxon>
        <taxon>Gunneridae</taxon>
        <taxon>Pentapetalae</taxon>
        <taxon>asterids</taxon>
        <taxon>Ericales</taxon>
        <taxon>Ericaceae</taxon>
        <taxon>Ericoideae</taxon>
        <taxon>Rhodoreae</taxon>
        <taxon>Rhododendron</taxon>
    </lineage>
</organism>
<evidence type="ECO:0000313" key="2">
    <source>
        <dbReference type="Proteomes" id="UP001062846"/>
    </source>
</evidence>